<feature type="signal peptide" evidence="1">
    <location>
        <begin position="1"/>
        <end position="34"/>
    </location>
</feature>
<evidence type="ECO:0000256" key="1">
    <source>
        <dbReference type="SAM" id="SignalP"/>
    </source>
</evidence>
<name>A0A6A6SJN5_9PLEO</name>
<evidence type="ECO:0008006" key="4">
    <source>
        <dbReference type="Google" id="ProtNLM"/>
    </source>
</evidence>
<sequence>MSQARAGGPLTSGFGLVSLRIMCGLMCGLQRSTCDPASQGTHTICATISLHCSNELAGYVELRLAPSDAAMRCP</sequence>
<accession>A0A6A6SJN5</accession>
<gene>
    <name evidence="2" type="ORF">K491DRAFT_325562</name>
</gene>
<reference evidence="2" key="1">
    <citation type="journal article" date="2020" name="Stud. Mycol.">
        <title>101 Dothideomycetes genomes: a test case for predicting lifestyles and emergence of pathogens.</title>
        <authorList>
            <person name="Haridas S."/>
            <person name="Albert R."/>
            <person name="Binder M."/>
            <person name="Bloem J."/>
            <person name="Labutti K."/>
            <person name="Salamov A."/>
            <person name="Andreopoulos B."/>
            <person name="Baker S."/>
            <person name="Barry K."/>
            <person name="Bills G."/>
            <person name="Bluhm B."/>
            <person name="Cannon C."/>
            <person name="Castanera R."/>
            <person name="Culley D."/>
            <person name="Daum C."/>
            <person name="Ezra D."/>
            <person name="Gonzalez J."/>
            <person name="Henrissat B."/>
            <person name="Kuo A."/>
            <person name="Liang C."/>
            <person name="Lipzen A."/>
            <person name="Lutzoni F."/>
            <person name="Magnuson J."/>
            <person name="Mondo S."/>
            <person name="Nolan M."/>
            <person name="Ohm R."/>
            <person name="Pangilinan J."/>
            <person name="Park H.-J."/>
            <person name="Ramirez L."/>
            <person name="Alfaro M."/>
            <person name="Sun H."/>
            <person name="Tritt A."/>
            <person name="Yoshinaga Y."/>
            <person name="Zwiers L.-H."/>
            <person name="Turgeon B."/>
            <person name="Goodwin S."/>
            <person name="Spatafora J."/>
            <person name="Crous P."/>
            <person name="Grigoriev I."/>
        </authorList>
    </citation>
    <scope>NUCLEOTIDE SEQUENCE</scope>
    <source>
        <strain evidence="2">CBS 122681</strain>
    </source>
</reference>
<protein>
    <recommendedName>
        <fullName evidence="4">Secreted protein</fullName>
    </recommendedName>
</protein>
<proteinExistence type="predicted"/>
<keyword evidence="3" id="KW-1185">Reference proteome</keyword>
<evidence type="ECO:0000313" key="3">
    <source>
        <dbReference type="Proteomes" id="UP000799324"/>
    </source>
</evidence>
<keyword evidence="1" id="KW-0732">Signal</keyword>
<evidence type="ECO:0000313" key="2">
    <source>
        <dbReference type="EMBL" id="KAF2647197.1"/>
    </source>
</evidence>
<dbReference type="Proteomes" id="UP000799324">
    <property type="component" value="Unassembled WGS sequence"/>
</dbReference>
<organism evidence="2 3">
    <name type="scientific">Lophiostoma macrostomum CBS 122681</name>
    <dbReference type="NCBI Taxonomy" id="1314788"/>
    <lineage>
        <taxon>Eukaryota</taxon>
        <taxon>Fungi</taxon>
        <taxon>Dikarya</taxon>
        <taxon>Ascomycota</taxon>
        <taxon>Pezizomycotina</taxon>
        <taxon>Dothideomycetes</taxon>
        <taxon>Pleosporomycetidae</taxon>
        <taxon>Pleosporales</taxon>
        <taxon>Lophiostomataceae</taxon>
        <taxon>Lophiostoma</taxon>
    </lineage>
</organism>
<dbReference type="EMBL" id="MU004662">
    <property type="protein sequence ID" value="KAF2647197.1"/>
    <property type="molecule type" value="Genomic_DNA"/>
</dbReference>
<feature type="chain" id="PRO_5025645678" description="Secreted protein" evidence="1">
    <location>
        <begin position="35"/>
        <end position="74"/>
    </location>
</feature>
<dbReference type="AlphaFoldDB" id="A0A6A6SJN5"/>